<dbReference type="EMBL" id="PIPK01000014">
    <property type="protein sequence ID" value="RUO20098.1"/>
    <property type="molecule type" value="Genomic_DNA"/>
</dbReference>
<name>A0A327WQ46_9GAMM</name>
<evidence type="ECO:0000313" key="4">
    <source>
        <dbReference type="Proteomes" id="UP000249203"/>
    </source>
</evidence>
<evidence type="ECO:0000256" key="1">
    <source>
        <dbReference type="SAM" id="SignalP"/>
    </source>
</evidence>
<dbReference type="PROSITE" id="PS51257">
    <property type="entry name" value="PROKAR_LIPOPROTEIN"/>
    <property type="match status" value="1"/>
</dbReference>
<dbReference type="OrthoDB" id="6326867at2"/>
<protein>
    <recommendedName>
        <fullName evidence="6">Alpha/beta hydrolase</fullName>
    </recommendedName>
</protein>
<keyword evidence="5" id="KW-1185">Reference proteome</keyword>
<proteinExistence type="predicted"/>
<dbReference type="EMBL" id="QLMD01000019">
    <property type="protein sequence ID" value="RAJ93548.1"/>
    <property type="molecule type" value="Genomic_DNA"/>
</dbReference>
<evidence type="ECO:0008006" key="6">
    <source>
        <dbReference type="Google" id="ProtNLM"/>
    </source>
</evidence>
<feature type="signal peptide" evidence="1">
    <location>
        <begin position="1"/>
        <end position="20"/>
    </location>
</feature>
<feature type="chain" id="PRO_5016468713" description="Alpha/beta hydrolase" evidence="1">
    <location>
        <begin position="21"/>
        <end position="323"/>
    </location>
</feature>
<dbReference type="Proteomes" id="UP000249203">
    <property type="component" value="Unassembled WGS sequence"/>
</dbReference>
<dbReference type="SUPFAM" id="SSF53474">
    <property type="entry name" value="alpha/beta-Hydrolases"/>
    <property type="match status" value="1"/>
</dbReference>
<organism evidence="2 4">
    <name type="scientific">Aliidiomarina maris</name>
    <dbReference type="NCBI Taxonomy" id="531312"/>
    <lineage>
        <taxon>Bacteria</taxon>
        <taxon>Pseudomonadati</taxon>
        <taxon>Pseudomonadota</taxon>
        <taxon>Gammaproteobacteria</taxon>
        <taxon>Alteromonadales</taxon>
        <taxon>Idiomarinaceae</taxon>
        <taxon>Aliidiomarina</taxon>
    </lineage>
</organism>
<dbReference type="RefSeq" id="WP_111570462.1">
    <property type="nucleotide sequence ID" value="NZ_PIPK01000014.1"/>
</dbReference>
<dbReference type="Gene3D" id="3.40.50.1820">
    <property type="entry name" value="alpha/beta hydrolase"/>
    <property type="match status" value="1"/>
</dbReference>
<evidence type="ECO:0000313" key="2">
    <source>
        <dbReference type="EMBL" id="RAJ93548.1"/>
    </source>
</evidence>
<reference evidence="3 5" key="1">
    <citation type="journal article" date="2018" name="Front. Microbiol.">
        <title>Genome-Based Analysis Reveals the Taxonomy and Diversity of the Family Idiomarinaceae.</title>
        <authorList>
            <person name="Liu Y."/>
            <person name="Lai Q."/>
            <person name="Shao Z."/>
        </authorList>
    </citation>
    <scope>NUCLEOTIDE SEQUENCE [LARGE SCALE GENOMIC DNA]</scope>
    <source>
        <strain evidence="3 5">CF12-14</strain>
    </source>
</reference>
<dbReference type="InterPro" id="IPR029058">
    <property type="entry name" value="AB_hydrolase_fold"/>
</dbReference>
<dbReference type="AlphaFoldDB" id="A0A327WQ46"/>
<gene>
    <name evidence="2" type="ORF">B0I24_11931</name>
    <name evidence="3" type="ORF">CWE07_12480</name>
</gene>
<evidence type="ECO:0000313" key="5">
    <source>
        <dbReference type="Proteomes" id="UP000287865"/>
    </source>
</evidence>
<comment type="caution">
    <text evidence="2">The sequence shown here is derived from an EMBL/GenBank/DDBJ whole genome shotgun (WGS) entry which is preliminary data.</text>
</comment>
<keyword evidence="1" id="KW-0732">Signal</keyword>
<sequence>MQRVTLTLLAVWLLSGCAQLIERQMASYKGSRHLNMDVGQYTQSWCSQAGCVNVTDWSDVKKMNGTEPLTKLTASLRVAIDQQLYEEDVVLEFEPLSDNSPIIVMFPGYGMRAEALGLKALYFRSRGFRPLVVASPTEQKPFNFGLSSIEVIADYLTDHYSTHDVYAYGFSMGSLAVAELSQRFPVQGAIVVAPMLDFDDAASQLIDLYRRNTVFARAIPQQSFQQGLERLALNASVERKKLFWPYAVTLLPSNTLVVGSYYDSISNFSLVSAEVARHHRHFYLAGINLPSFEHPAMAMPLEPAIAPIDAWFQLQPIGSLQAE</sequence>
<accession>A0A327WQ46</accession>
<evidence type="ECO:0000313" key="3">
    <source>
        <dbReference type="EMBL" id="RUO20098.1"/>
    </source>
</evidence>
<reference evidence="2 4" key="2">
    <citation type="submission" date="2018-06" db="EMBL/GenBank/DDBJ databases">
        <title>Genomic Encyclopedia of Type Strains, Phase III (KMG-III): the genomes of soil and plant-associated and newly described type strains.</title>
        <authorList>
            <person name="Whitman W."/>
        </authorList>
    </citation>
    <scope>NUCLEOTIDE SEQUENCE [LARGE SCALE GENOMIC DNA]</scope>
    <source>
        <strain evidence="2 4">CGMCC 1.15366</strain>
    </source>
</reference>
<dbReference type="Proteomes" id="UP000287865">
    <property type="component" value="Unassembled WGS sequence"/>
</dbReference>